<dbReference type="AlphaFoldDB" id="A0A845AUH8"/>
<keyword evidence="5" id="KW-1185">Reference proteome</keyword>
<proteinExistence type="inferred from homology"/>
<organism evidence="4 5">
    <name type="scientific">Parerythrobacter jejuensis</name>
    <dbReference type="NCBI Taxonomy" id="795812"/>
    <lineage>
        <taxon>Bacteria</taxon>
        <taxon>Pseudomonadati</taxon>
        <taxon>Pseudomonadota</taxon>
        <taxon>Alphaproteobacteria</taxon>
        <taxon>Sphingomonadales</taxon>
        <taxon>Erythrobacteraceae</taxon>
        <taxon>Parerythrobacter</taxon>
    </lineage>
</organism>
<comment type="caution">
    <text evidence="4">The sequence shown here is derived from an EMBL/GenBank/DDBJ whole genome shotgun (WGS) entry which is preliminary data.</text>
</comment>
<dbReference type="EMBL" id="WTYE01000001">
    <property type="protein sequence ID" value="MXP32957.1"/>
    <property type="molecule type" value="Genomic_DNA"/>
</dbReference>
<dbReference type="PANTHER" id="PTHR30466">
    <property type="entry name" value="FLAVIN REDUCTASE"/>
    <property type="match status" value="1"/>
</dbReference>
<comment type="similarity">
    <text evidence="1">Belongs to the non-flavoprotein flavin reductase family.</text>
</comment>
<gene>
    <name evidence="4" type="ORF">GRI94_14090</name>
</gene>
<keyword evidence="2" id="KW-0560">Oxidoreductase</keyword>
<dbReference type="RefSeq" id="WP_160780244.1">
    <property type="nucleotide sequence ID" value="NZ_BAAAZF010000001.1"/>
</dbReference>
<name>A0A845AUH8_9SPHN</name>
<dbReference type="Gene3D" id="2.30.110.10">
    <property type="entry name" value="Electron Transport, Fmn-binding Protein, Chain A"/>
    <property type="match status" value="1"/>
</dbReference>
<dbReference type="Pfam" id="PF01613">
    <property type="entry name" value="Flavin_Reduct"/>
    <property type="match status" value="1"/>
</dbReference>
<dbReference type="InterPro" id="IPR012349">
    <property type="entry name" value="Split_barrel_FMN-bd"/>
</dbReference>
<dbReference type="GO" id="GO:0042602">
    <property type="term" value="F:riboflavin reductase (NADPH) activity"/>
    <property type="evidence" value="ECO:0007669"/>
    <property type="project" value="TreeGrafter"/>
</dbReference>
<evidence type="ECO:0000259" key="3">
    <source>
        <dbReference type="SMART" id="SM00903"/>
    </source>
</evidence>
<sequence>MTDNHHSLPARTYHEGDDTRALRDAFGCFATGVTIVTTAAPDGSPVGLTVSSFASVSLDPPLLLVCPARNAGSANLLETAESFAVNVLGSEDKDLSTRFAMKGADRFVEGDWATSELGNPVLQRALATFECRRHAIHDGGDHLVLIGRILHARYHSEDDPLLYYRSQYRGIHID</sequence>
<evidence type="ECO:0000256" key="2">
    <source>
        <dbReference type="ARBA" id="ARBA00023002"/>
    </source>
</evidence>
<accession>A0A845AUH8</accession>
<reference evidence="4 5" key="1">
    <citation type="submission" date="2019-12" db="EMBL/GenBank/DDBJ databases">
        <title>Genomic-based taxomic classification of the family Erythrobacteraceae.</title>
        <authorList>
            <person name="Xu L."/>
        </authorList>
    </citation>
    <scope>NUCLEOTIDE SEQUENCE [LARGE SCALE GENOMIC DNA]</scope>
    <source>
        <strain evidence="4 5">JCM 16677</strain>
    </source>
</reference>
<dbReference type="SMART" id="SM00903">
    <property type="entry name" value="Flavin_Reduct"/>
    <property type="match status" value="1"/>
</dbReference>
<dbReference type="Proteomes" id="UP000446786">
    <property type="component" value="Unassembled WGS sequence"/>
</dbReference>
<feature type="domain" description="Flavin reductase like" evidence="3">
    <location>
        <begin position="26"/>
        <end position="170"/>
    </location>
</feature>
<protein>
    <submittedName>
        <fullName evidence="4">Flavin reductase</fullName>
    </submittedName>
</protein>
<dbReference type="SUPFAM" id="SSF50475">
    <property type="entry name" value="FMN-binding split barrel"/>
    <property type="match status" value="1"/>
</dbReference>
<dbReference type="InterPro" id="IPR050268">
    <property type="entry name" value="NADH-dep_flavin_reductase"/>
</dbReference>
<evidence type="ECO:0000313" key="5">
    <source>
        <dbReference type="Proteomes" id="UP000446786"/>
    </source>
</evidence>
<evidence type="ECO:0000256" key="1">
    <source>
        <dbReference type="ARBA" id="ARBA00008898"/>
    </source>
</evidence>
<dbReference type="GO" id="GO:0010181">
    <property type="term" value="F:FMN binding"/>
    <property type="evidence" value="ECO:0007669"/>
    <property type="project" value="InterPro"/>
</dbReference>
<dbReference type="InterPro" id="IPR002563">
    <property type="entry name" value="Flavin_Rdtase-like_dom"/>
</dbReference>
<evidence type="ECO:0000313" key="4">
    <source>
        <dbReference type="EMBL" id="MXP32957.1"/>
    </source>
</evidence>
<dbReference type="OrthoDB" id="9792858at2"/>
<dbReference type="PANTHER" id="PTHR30466:SF11">
    <property type="entry name" value="FLAVIN-DEPENDENT MONOOXYGENASE, REDUCTASE SUBUNIT HSAB"/>
    <property type="match status" value="1"/>
</dbReference>